<dbReference type="Proteomes" id="UP001491310">
    <property type="component" value="Unassembled WGS sequence"/>
</dbReference>
<evidence type="ECO:0000259" key="4">
    <source>
        <dbReference type="Pfam" id="PF11566"/>
    </source>
</evidence>
<evidence type="ECO:0000256" key="1">
    <source>
        <dbReference type="ARBA" id="ARBA00006405"/>
    </source>
</evidence>
<feature type="region of interest" description="Disordered" evidence="3">
    <location>
        <begin position="157"/>
        <end position="187"/>
    </location>
</feature>
<proteinExistence type="inferred from homology"/>
<evidence type="ECO:0000256" key="2">
    <source>
        <dbReference type="ARBA" id="ARBA00022942"/>
    </source>
</evidence>
<feature type="compositionally biased region" description="Polar residues" evidence="3">
    <location>
        <begin position="165"/>
        <end position="174"/>
    </location>
</feature>
<name>A0ABR2YMK1_9CHLO</name>
<feature type="compositionally biased region" description="Low complexity" evidence="3">
    <location>
        <begin position="259"/>
        <end position="269"/>
    </location>
</feature>
<dbReference type="EMBL" id="JALJOT010000008">
    <property type="protein sequence ID" value="KAK9908072.1"/>
    <property type="molecule type" value="Genomic_DNA"/>
</dbReference>
<feature type="compositionally biased region" description="Gly residues" evidence="3">
    <location>
        <begin position="236"/>
        <end position="258"/>
    </location>
</feature>
<dbReference type="PANTHER" id="PTHR13266">
    <property type="entry name" value="PROTEASOME INHIBITOR"/>
    <property type="match status" value="1"/>
</dbReference>
<evidence type="ECO:0000256" key="3">
    <source>
        <dbReference type="SAM" id="MobiDB-lite"/>
    </source>
</evidence>
<evidence type="ECO:0000313" key="6">
    <source>
        <dbReference type="Proteomes" id="UP001491310"/>
    </source>
</evidence>
<feature type="domain" description="PI31 proteasome regulator N-terminal" evidence="4">
    <location>
        <begin position="15"/>
        <end position="148"/>
    </location>
</feature>
<organism evidence="5 6">
    <name type="scientific">Coccomyxa subellipsoidea</name>
    <dbReference type="NCBI Taxonomy" id="248742"/>
    <lineage>
        <taxon>Eukaryota</taxon>
        <taxon>Viridiplantae</taxon>
        <taxon>Chlorophyta</taxon>
        <taxon>core chlorophytes</taxon>
        <taxon>Trebouxiophyceae</taxon>
        <taxon>Trebouxiophyceae incertae sedis</taxon>
        <taxon>Coccomyxaceae</taxon>
        <taxon>Coccomyxa</taxon>
    </lineage>
</organism>
<accession>A0ABR2YMK1</accession>
<keyword evidence="6" id="KW-1185">Reference proteome</keyword>
<dbReference type="PANTHER" id="PTHR13266:SF1">
    <property type="entry name" value="PROTEASOME INHIBITOR PI31 SUBUNIT"/>
    <property type="match status" value="1"/>
</dbReference>
<dbReference type="InterPro" id="IPR045128">
    <property type="entry name" value="PI31-like"/>
</dbReference>
<dbReference type="Pfam" id="PF11566">
    <property type="entry name" value="PI31_Prot_N"/>
    <property type="match status" value="1"/>
</dbReference>
<feature type="region of interest" description="Disordered" evidence="3">
    <location>
        <begin position="231"/>
        <end position="301"/>
    </location>
</feature>
<feature type="compositionally biased region" description="Gly residues" evidence="3">
    <location>
        <begin position="343"/>
        <end position="352"/>
    </location>
</feature>
<protein>
    <recommendedName>
        <fullName evidence="4">PI31 proteasome regulator N-terminal domain-containing protein</fullName>
    </recommendedName>
</protein>
<dbReference type="InterPro" id="IPR021625">
    <property type="entry name" value="PI31_Prot_N"/>
</dbReference>
<feature type="compositionally biased region" description="Gly residues" evidence="3">
    <location>
        <begin position="272"/>
        <end position="288"/>
    </location>
</feature>
<gene>
    <name evidence="5" type="ORF">WJX75_002439</name>
</gene>
<dbReference type="Gene3D" id="3.40.1000.30">
    <property type="match status" value="1"/>
</dbReference>
<evidence type="ECO:0000313" key="5">
    <source>
        <dbReference type="EMBL" id="KAK9908072.1"/>
    </source>
</evidence>
<sequence>MATPQVLLAIVRAARPKFRSKHDRLAYAVHAFLLADGYKLIATGKDADVPSTEVAEDCPEVGMEGWTDLPDAYAFRYVDTTGKRNPIMLKMVPMGDKMLLHWASPGSFDEPRMLEVNVDDYVDDTAKADDVASAYKNLGDLASRLQSTFYVDAAKDAAAPPPTEDMSTATQAGSEASPVATPMSAAAARTVEDDPFQLKGPPTHPHPVPYVPRVGTDDLLPPVRPPVPLMEPGEFSPGGSGGPLPGGLPGRRGGGMHVGPGDPLFRGPPGVFPGGDQGGFPGGPGNGREPGFPPGGLPPGAHWDPIMPPGMQGFRPGDFQRQGRTRFGRGDPDVHPDIMPLGPGRGFGPDFL</sequence>
<feature type="region of interest" description="Disordered" evidence="3">
    <location>
        <begin position="327"/>
        <end position="352"/>
    </location>
</feature>
<reference evidence="5 6" key="1">
    <citation type="journal article" date="2024" name="Nat. Commun.">
        <title>Phylogenomics reveals the evolutionary origins of lichenization in chlorophyte algae.</title>
        <authorList>
            <person name="Puginier C."/>
            <person name="Libourel C."/>
            <person name="Otte J."/>
            <person name="Skaloud P."/>
            <person name="Haon M."/>
            <person name="Grisel S."/>
            <person name="Petersen M."/>
            <person name="Berrin J.G."/>
            <person name="Delaux P.M."/>
            <person name="Dal Grande F."/>
            <person name="Keller J."/>
        </authorList>
    </citation>
    <scope>NUCLEOTIDE SEQUENCE [LARGE SCALE GENOMIC DNA]</scope>
    <source>
        <strain evidence="5 6">SAG 216-7</strain>
    </source>
</reference>
<comment type="similarity">
    <text evidence="1">Belongs to the proteasome inhibitor PI31 family.</text>
</comment>
<comment type="caution">
    <text evidence="5">The sequence shown here is derived from an EMBL/GenBank/DDBJ whole genome shotgun (WGS) entry which is preliminary data.</text>
</comment>
<keyword evidence="2" id="KW-0647">Proteasome</keyword>